<proteinExistence type="predicted"/>
<dbReference type="STRING" id="247633.GP2143_17791"/>
<reference evidence="2 3" key="1">
    <citation type="journal article" date="2010" name="J. Bacteriol.">
        <title>Genome sequence of the oligotrophic marine Gammaproteobacterium HTCC2143, isolated from the Oregon Coast.</title>
        <authorList>
            <person name="Oh H.M."/>
            <person name="Kang I."/>
            <person name="Ferriera S."/>
            <person name="Giovannoni S.J."/>
            <person name="Cho J.C."/>
        </authorList>
    </citation>
    <scope>NUCLEOTIDE SEQUENCE [LARGE SCALE GENOMIC DNA]</scope>
    <source>
        <strain evidence="2 3">HTCC2143</strain>
    </source>
</reference>
<organism evidence="2 3">
    <name type="scientific">marine gamma proteobacterium HTCC2143</name>
    <dbReference type="NCBI Taxonomy" id="247633"/>
    <lineage>
        <taxon>Bacteria</taxon>
        <taxon>Pseudomonadati</taxon>
        <taxon>Pseudomonadota</taxon>
        <taxon>Gammaproteobacteria</taxon>
        <taxon>Cellvibrionales</taxon>
        <taxon>Spongiibacteraceae</taxon>
        <taxon>BD1-7 clade</taxon>
    </lineage>
</organism>
<keyword evidence="1" id="KW-0732">Signal</keyword>
<keyword evidence="3" id="KW-1185">Reference proteome</keyword>
<feature type="signal peptide" evidence="1">
    <location>
        <begin position="1"/>
        <end position="18"/>
    </location>
</feature>
<dbReference type="eggNOG" id="ENOG502ZB0S">
    <property type="taxonomic scope" value="Bacteria"/>
</dbReference>
<gene>
    <name evidence="2" type="ORF">GP2143_17791</name>
</gene>
<sequence length="289" mass="32303">MRIFAQLMVIVLTTSACAPMTATTSSNDASSDATYVAPRGPGGVHPDLNGIWQALGEAHYDLERHMAKASLQVREGPHGPIPAKRALAFGAVGSVPPGMGVVEGGKIPYTPEALILRDENQANWLDRDPEVKCYLPGVPRATYMPYPFQIFQGDNDLFMSYQYANAARNIYTNDPGEAPIDTWMGQSVASWDGDTLVLDVTGLHPGSWLDRAGNHHSDKLHVIERYTPMGPNHLLYEAIIEDPEVYTEPWKISLPLYRRMEQDFQILDFKCVEFVEELLYGKWRRNPLD</sequence>
<dbReference type="Proteomes" id="UP000004931">
    <property type="component" value="Unassembled WGS sequence"/>
</dbReference>
<feature type="chain" id="PRO_5002631344" evidence="1">
    <location>
        <begin position="19"/>
        <end position="289"/>
    </location>
</feature>
<dbReference type="EMBL" id="AAVT01000001">
    <property type="protein sequence ID" value="EAW33132.1"/>
    <property type="molecule type" value="Genomic_DNA"/>
</dbReference>
<evidence type="ECO:0000256" key="1">
    <source>
        <dbReference type="SAM" id="SignalP"/>
    </source>
</evidence>
<comment type="caution">
    <text evidence="2">The sequence shown here is derived from an EMBL/GenBank/DDBJ whole genome shotgun (WGS) entry which is preliminary data.</text>
</comment>
<evidence type="ECO:0000313" key="3">
    <source>
        <dbReference type="Proteomes" id="UP000004931"/>
    </source>
</evidence>
<name>A0YAH8_9GAMM</name>
<accession>A0YAH8</accession>
<dbReference type="AlphaFoldDB" id="A0YAH8"/>
<protein>
    <submittedName>
        <fullName evidence="2">Uncharacterized protein</fullName>
    </submittedName>
</protein>
<dbReference type="PROSITE" id="PS51257">
    <property type="entry name" value="PROKAR_LIPOPROTEIN"/>
    <property type="match status" value="1"/>
</dbReference>
<evidence type="ECO:0000313" key="2">
    <source>
        <dbReference type="EMBL" id="EAW33132.1"/>
    </source>
</evidence>